<dbReference type="Pfam" id="PF08213">
    <property type="entry name" value="COX24_C"/>
    <property type="match status" value="1"/>
</dbReference>
<reference evidence="7" key="1">
    <citation type="submission" date="2024-03" db="EMBL/GenBank/DDBJ databases">
        <authorList>
            <consortium name="ELIXIR-Norway"/>
            <consortium name="Elixir Norway"/>
        </authorList>
    </citation>
    <scope>NUCLEOTIDE SEQUENCE</scope>
</reference>
<protein>
    <recommendedName>
        <fullName evidence="4">Small ribosomal subunit protein mS38</fullName>
    </recommendedName>
</protein>
<evidence type="ECO:0000256" key="1">
    <source>
        <dbReference type="ARBA" id="ARBA00004173"/>
    </source>
</evidence>
<comment type="subcellular location">
    <subcellularLocation>
        <location evidence="1">Mitochondrion</location>
    </subcellularLocation>
</comment>
<sequence>MGSCAAQGGGGGGLAASSSRAFRLLAQRSWLLENSVVAKHQVEKHAQVVCGERSAEEPQICTRWELERKTCEARGERGGGAICRTTWLPMSAETEKRGEQYGTALWDRFASLLKVSPRDVCSSSPYLMNDPRLVEPSRRLMVPWHYSTTMSGVCLQQGREKTLVSAHGMLFPGTEDDDDDAVPLEASSVKRKRKKKMNKHKQRKLRRRDRHRN</sequence>
<evidence type="ECO:0000259" key="6">
    <source>
        <dbReference type="SMART" id="SM01155"/>
    </source>
</evidence>
<name>A0ABP1B3R6_9BRYO</name>
<dbReference type="PANTHER" id="PTHR32035:SF3">
    <property type="entry name" value="SMALL RIBOSOMAL SUBUNIT PROTEIN MS38"/>
    <property type="match status" value="1"/>
</dbReference>
<evidence type="ECO:0000256" key="3">
    <source>
        <dbReference type="ARBA" id="ARBA00035647"/>
    </source>
</evidence>
<proteinExistence type="inferred from homology"/>
<evidence type="ECO:0000256" key="4">
    <source>
        <dbReference type="ARBA" id="ARBA00035682"/>
    </source>
</evidence>
<organism evidence="7 8">
    <name type="scientific">Sphagnum jensenii</name>
    <dbReference type="NCBI Taxonomy" id="128206"/>
    <lineage>
        <taxon>Eukaryota</taxon>
        <taxon>Viridiplantae</taxon>
        <taxon>Streptophyta</taxon>
        <taxon>Embryophyta</taxon>
        <taxon>Bryophyta</taxon>
        <taxon>Sphagnophytina</taxon>
        <taxon>Sphagnopsida</taxon>
        <taxon>Sphagnales</taxon>
        <taxon>Sphagnaceae</taxon>
        <taxon>Sphagnum</taxon>
    </lineage>
</organism>
<gene>
    <name evidence="7" type="ORF">CSSPJE1EN2_LOCUS12503</name>
</gene>
<feature type="domain" description="Ribosomal protein mS38 C-terminal" evidence="6">
    <location>
        <begin position="185"/>
        <end position="213"/>
    </location>
</feature>
<dbReference type="EMBL" id="OZ023720">
    <property type="protein sequence ID" value="CAK9869745.1"/>
    <property type="molecule type" value="Genomic_DNA"/>
</dbReference>
<comment type="similarity">
    <text evidence="3">Belongs to the mitochondrion-specific ribosomal protein mS38 family.</text>
</comment>
<feature type="compositionally biased region" description="Basic residues" evidence="5">
    <location>
        <begin position="189"/>
        <end position="213"/>
    </location>
</feature>
<evidence type="ECO:0000313" key="8">
    <source>
        <dbReference type="Proteomes" id="UP001497522"/>
    </source>
</evidence>
<keyword evidence="8" id="KW-1185">Reference proteome</keyword>
<keyword evidence="2" id="KW-0496">Mitochondrion</keyword>
<accession>A0ABP1B3R6</accession>
<dbReference type="PANTHER" id="PTHR32035">
    <property type="entry name" value="AURORA KINASE A-INTERACTING PROTEIN"/>
    <property type="match status" value="1"/>
</dbReference>
<evidence type="ECO:0000313" key="7">
    <source>
        <dbReference type="EMBL" id="CAK9869745.1"/>
    </source>
</evidence>
<evidence type="ECO:0000256" key="2">
    <source>
        <dbReference type="ARBA" id="ARBA00023128"/>
    </source>
</evidence>
<feature type="region of interest" description="Disordered" evidence="5">
    <location>
        <begin position="171"/>
        <end position="213"/>
    </location>
</feature>
<dbReference type="InterPro" id="IPR013177">
    <property type="entry name" value="Ribosomal_mS38_C"/>
</dbReference>
<dbReference type="SMART" id="SM01155">
    <property type="entry name" value="DUF1713"/>
    <property type="match status" value="1"/>
</dbReference>
<evidence type="ECO:0000256" key="5">
    <source>
        <dbReference type="SAM" id="MobiDB-lite"/>
    </source>
</evidence>
<dbReference type="Proteomes" id="UP001497522">
    <property type="component" value="Chromosome 19"/>
</dbReference>